<dbReference type="SUPFAM" id="SSF103039">
    <property type="entry name" value="CheC-like"/>
    <property type="match status" value="1"/>
</dbReference>
<keyword evidence="8" id="KW-0472">Membrane</keyword>
<dbReference type="PANTHER" id="PTHR30034:SF6">
    <property type="entry name" value="YOP PROTEINS TRANSLOCATION PROTEIN Q"/>
    <property type="match status" value="1"/>
</dbReference>
<dbReference type="Pfam" id="PF01052">
    <property type="entry name" value="FliMN_C"/>
    <property type="match status" value="1"/>
</dbReference>
<keyword evidence="12" id="KW-0969">Cilium</keyword>
<sequence length="329" mass="38030">MGDILSQSEIDELLRSLTTGELSLEEIQKPKQERNIRVYDFKRPSKFAKDHLRTLQIIFENYSRIVTTFLSGYLRTVVQMDVISVEQLTYYEFSNSLSNPVVMGIVNFAPLKGSIVFEMSPEIAFAMIDRVLGGFGKGIDKIRTFTEIELALIERLLQQLINYFQEAWENIVDLHPRLEKIETNPQFTQIVSPNETVALVTIDMKVGEVEGMVNICLPHMVIEPIMPRLSTKYWFSTSAKETSEETKEYLQRKIEKTKVTIRAILGRTKITVREFLELQVGDVIRLDRRKNQEIEVLVGDKLKFYGVPGRKEGRFAIKVTRVEKEDESR</sequence>
<dbReference type="SUPFAM" id="SSF101801">
    <property type="entry name" value="Surface presentation of antigens (SPOA)"/>
    <property type="match status" value="1"/>
</dbReference>
<evidence type="ECO:0000259" key="11">
    <source>
        <dbReference type="Pfam" id="PF01052"/>
    </source>
</evidence>
<dbReference type="GO" id="GO:0050918">
    <property type="term" value="P:positive chemotaxis"/>
    <property type="evidence" value="ECO:0007669"/>
    <property type="project" value="TreeGrafter"/>
</dbReference>
<name>A0A3T0D3G8_9FIRM</name>
<dbReference type="InterPro" id="IPR036429">
    <property type="entry name" value="SpoA-like_sf"/>
</dbReference>
<dbReference type="PIRSF" id="PIRSF002888">
    <property type="entry name" value="FliM"/>
    <property type="match status" value="1"/>
</dbReference>
<dbReference type="CDD" id="cd17908">
    <property type="entry name" value="FliM"/>
    <property type="match status" value="1"/>
</dbReference>
<feature type="domain" description="Flagellar motor switch protein FliN-like C-terminal" evidence="11">
    <location>
        <begin position="253"/>
        <end position="322"/>
    </location>
</feature>
<dbReference type="GO" id="GO:0009425">
    <property type="term" value="C:bacterial-type flagellum basal body"/>
    <property type="evidence" value="ECO:0007669"/>
    <property type="project" value="UniProtKB-SubCell"/>
</dbReference>
<dbReference type="AlphaFoldDB" id="A0A3T0D3G8"/>
<organism evidence="12 13">
    <name type="scientific">Caldicellulosiruptor changbaiensis</name>
    <dbReference type="NCBI Taxonomy" id="1222016"/>
    <lineage>
        <taxon>Bacteria</taxon>
        <taxon>Bacillati</taxon>
        <taxon>Bacillota</taxon>
        <taxon>Bacillota incertae sedis</taxon>
        <taxon>Caldicellulosiruptorales</taxon>
        <taxon>Caldicellulosiruptoraceae</taxon>
        <taxon>Caldicellulosiruptor</taxon>
    </lineage>
</organism>
<evidence type="ECO:0000256" key="7">
    <source>
        <dbReference type="ARBA" id="ARBA00022779"/>
    </source>
</evidence>
<evidence type="ECO:0000256" key="4">
    <source>
        <dbReference type="ARBA" id="ARBA00021898"/>
    </source>
</evidence>
<protein>
    <recommendedName>
        <fullName evidence="4 10">Flagellar motor switch protein FliM</fullName>
    </recommendedName>
</protein>
<evidence type="ECO:0000256" key="9">
    <source>
        <dbReference type="ARBA" id="ARBA00023143"/>
    </source>
</evidence>
<dbReference type="PRINTS" id="PR00955">
    <property type="entry name" value="FLGMOTORFLIM"/>
</dbReference>
<gene>
    <name evidence="12" type="primary">fliM</name>
    <name evidence="12" type="ORF">ELD05_03355</name>
</gene>
<dbReference type="InterPro" id="IPR028976">
    <property type="entry name" value="CheC-like_sf"/>
</dbReference>
<keyword evidence="9" id="KW-0975">Bacterial flagellum</keyword>
<evidence type="ECO:0000256" key="1">
    <source>
        <dbReference type="ARBA" id="ARBA00004117"/>
    </source>
</evidence>
<evidence type="ECO:0000256" key="6">
    <source>
        <dbReference type="ARBA" id="ARBA00022500"/>
    </source>
</evidence>
<accession>A0A3T0D3G8</accession>
<dbReference type="EMBL" id="CP034791">
    <property type="protein sequence ID" value="AZT89765.1"/>
    <property type="molecule type" value="Genomic_DNA"/>
</dbReference>
<dbReference type="Proteomes" id="UP000282930">
    <property type="component" value="Chromosome"/>
</dbReference>
<evidence type="ECO:0000313" key="13">
    <source>
        <dbReference type="Proteomes" id="UP000282930"/>
    </source>
</evidence>
<dbReference type="GO" id="GO:0005886">
    <property type="term" value="C:plasma membrane"/>
    <property type="evidence" value="ECO:0007669"/>
    <property type="project" value="UniProtKB-SubCell"/>
</dbReference>
<dbReference type="InterPro" id="IPR001543">
    <property type="entry name" value="FliN-like_C"/>
</dbReference>
<keyword evidence="6" id="KW-0145">Chemotaxis</keyword>
<keyword evidence="12" id="KW-0282">Flagellum</keyword>
<dbReference type="NCBIfam" id="TIGR01397">
    <property type="entry name" value="fliM_switch"/>
    <property type="match status" value="1"/>
</dbReference>
<dbReference type="GO" id="GO:0071978">
    <property type="term" value="P:bacterial-type flagellum-dependent swarming motility"/>
    <property type="evidence" value="ECO:0007669"/>
    <property type="project" value="TreeGrafter"/>
</dbReference>
<evidence type="ECO:0000313" key="12">
    <source>
        <dbReference type="EMBL" id="AZT89765.1"/>
    </source>
</evidence>
<dbReference type="Gene3D" id="2.30.330.10">
    <property type="entry name" value="SpoA-like"/>
    <property type="match status" value="1"/>
</dbReference>
<evidence type="ECO:0000256" key="5">
    <source>
        <dbReference type="ARBA" id="ARBA00022475"/>
    </source>
</evidence>
<keyword evidence="13" id="KW-1185">Reference proteome</keyword>
<dbReference type="KEGG" id="ccha:ELD05_03355"/>
<proteinExistence type="inferred from homology"/>
<evidence type="ECO:0000256" key="2">
    <source>
        <dbReference type="ARBA" id="ARBA00004202"/>
    </source>
</evidence>
<keyword evidence="12" id="KW-0966">Cell projection</keyword>
<dbReference type="GO" id="GO:0003774">
    <property type="term" value="F:cytoskeletal motor activity"/>
    <property type="evidence" value="ECO:0007669"/>
    <property type="project" value="InterPro"/>
</dbReference>
<keyword evidence="5" id="KW-1003">Cell membrane</keyword>
<evidence type="ECO:0000256" key="3">
    <source>
        <dbReference type="ARBA" id="ARBA00011049"/>
    </source>
</evidence>
<dbReference type="RefSeq" id="WP_127351355.1">
    <property type="nucleotide sequence ID" value="NZ_CP034791.1"/>
</dbReference>
<comment type="similarity">
    <text evidence="3">Belongs to the FliM family.</text>
</comment>
<keyword evidence="7" id="KW-0283">Flagellar rotation</keyword>
<reference evidence="12 13" key="1">
    <citation type="submission" date="2018-12" db="EMBL/GenBank/DDBJ databases">
        <title>Genome sequence from the cellulolytic species, Caldicellulosiruptor changbaiensis.</title>
        <authorList>
            <person name="Blumer-Schuette S.E."/>
            <person name="Mendoza C."/>
        </authorList>
    </citation>
    <scope>NUCLEOTIDE SEQUENCE [LARGE SCALE GENOMIC DNA]</scope>
    <source>
        <strain evidence="12 13">CBS-Z</strain>
    </source>
</reference>
<dbReference type="Gene3D" id="3.40.1550.10">
    <property type="entry name" value="CheC-like"/>
    <property type="match status" value="1"/>
</dbReference>
<comment type="subcellular location">
    <subcellularLocation>
        <location evidence="1">Bacterial flagellum basal body</location>
    </subcellularLocation>
    <subcellularLocation>
        <location evidence="2">Cell membrane</location>
        <topology evidence="2">Peripheral membrane protein</topology>
    </subcellularLocation>
</comment>
<evidence type="ECO:0000256" key="8">
    <source>
        <dbReference type="ARBA" id="ARBA00023136"/>
    </source>
</evidence>
<dbReference type="PANTHER" id="PTHR30034">
    <property type="entry name" value="FLAGELLAR MOTOR SWITCH PROTEIN FLIM"/>
    <property type="match status" value="1"/>
</dbReference>
<dbReference type="Pfam" id="PF02154">
    <property type="entry name" value="FliM"/>
    <property type="match status" value="1"/>
</dbReference>
<dbReference type="InterPro" id="IPR001689">
    <property type="entry name" value="Flag_FliM"/>
</dbReference>
<evidence type="ECO:0000256" key="10">
    <source>
        <dbReference type="NCBIfam" id="TIGR01397"/>
    </source>
</evidence>